<reference evidence="6" key="1">
    <citation type="submission" date="2017-12" db="EMBL/GenBank/DDBJ databases">
        <title>Sequencing the genomes of 1000 Actinobacteria strains.</title>
        <authorList>
            <person name="Klenk H.-P."/>
        </authorList>
    </citation>
    <scope>NUCLEOTIDE SEQUENCE [LARGE SCALE GENOMIC DNA]</scope>
    <source>
        <strain evidence="6">DSM 44228</strain>
    </source>
</reference>
<evidence type="ECO:0000256" key="1">
    <source>
        <dbReference type="ARBA" id="ARBA00023015"/>
    </source>
</evidence>
<dbReference type="InterPro" id="IPR005471">
    <property type="entry name" value="Tscrpt_reg_IclR_N"/>
</dbReference>
<dbReference type="InterPro" id="IPR036390">
    <property type="entry name" value="WH_DNA-bd_sf"/>
</dbReference>
<dbReference type="InterPro" id="IPR014757">
    <property type="entry name" value="Tscrpt_reg_IclR_C"/>
</dbReference>
<dbReference type="SMART" id="SM00346">
    <property type="entry name" value="HTH_ICLR"/>
    <property type="match status" value="1"/>
</dbReference>
<feature type="domain" description="IclR-ED" evidence="5">
    <location>
        <begin position="83"/>
        <end position="262"/>
    </location>
</feature>
<dbReference type="GO" id="GO:0003700">
    <property type="term" value="F:DNA-binding transcription factor activity"/>
    <property type="evidence" value="ECO:0007669"/>
    <property type="project" value="TreeGrafter"/>
</dbReference>
<evidence type="ECO:0000259" key="4">
    <source>
        <dbReference type="PROSITE" id="PS51077"/>
    </source>
</evidence>
<keyword evidence="7" id="KW-1185">Reference proteome</keyword>
<feature type="domain" description="HTH iclR-type" evidence="4">
    <location>
        <begin position="21"/>
        <end position="82"/>
    </location>
</feature>
<dbReference type="Gene3D" id="1.10.10.10">
    <property type="entry name" value="Winged helix-like DNA-binding domain superfamily/Winged helix DNA-binding domain"/>
    <property type="match status" value="1"/>
</dbReference>
<keyword evidence="2" id="KW-0238">DNA-binding</keyword>
<keyword evidence="3" id="KW-0804">Transcription</keyword>
<dbReference type="PANTHER" id="PTHR30136:SF24">
    <property type="entry name" value="HTH-TYPE TRANSCRIPTIONAL REPRESSOR ALLR"/>
    <property type="match status" value="1"/>
</dbReference>
<dbReference type="Proteomes" id="UP000233786">
    <property type="component" value="Unassembled WGS sequence"/>
</dbReference>
<sequence length="277" mass="29480">MGWSECGGVMGERGAGGAGAPTVASRLFRILETFAPDRPSLTLSAISRHSGLSLTTTHRLVGELAGWGALERDADGRYRIGLRIYELAALTPRGTFLRQVAMPFLGDLYEATRQNVQLGVLDGHEVVYLERISGRDAVPVVSRPGGRLPLHATGVGLVLLAHADRELQEAVLDEPMKRFTDKTIANPRQLRGILAGIRKNGFAISDRQIELSTLSVAAPVHGDTDEVVAALSIVVPAETSDPIALVPAVRAAARGLSRALGSPRALALPPTAHYEHS</sequence>
<dbReference type="GO" id="GO:0045892">
    <property type="term" value="P:negative regulation of DNA-templated transcription"/>
    <property type="evidence" value="ECO:0007669"/>
    <property type="project" value="TreeGrafter"/>
</dbReference>
<dbReference type="PANTHER" id="PTHR30136">
    <property type="entry name" value="HELIX-TURN-HELIX TRANSCRIPTIONAL REGULATOR, ICLR FAMILY"/>
    <property type="match status" value="1"/>
</dbReference>
<dbReference type="Pfam" id="PF09339">
    <property type="entry name" value="HTH_IclR"/>
    <property type="match status" value="1"/>
</dbReference>
<dbReference type="InterPro" id="IPR036388">
    <property type="entry name" value="WH-like_DNA-bd_sf"/>
</dbReference>
<dbReference type="PROSITE" id="PS51078">
    <property type="entry name" value="ICLR_ED"/>
    <property type="match status" value="1"/>
</dbReference>
<keyword evidence="1" id="KW-0805">Transcription regulation</keyword>
<dbReference type="STRING" id="994479.GCA_000194155_01081"/>
<evidence type="ECO:0000313" key="7">
    <source>
        <dbReference type="Proteomes" id="UP000233786"/>
    </source>
</evidence>
<organism evidence="6 7">
    <name type="scientific">Saccharopolyspora spinosa</name>
    <dbReference type="NCBI Taxonomy" id="60894"/>
    <lineage>
        <taxon>Bacteria</taxon>
        <taxon>Bacillati</taxon>
        <taxon>Actinomycetota</taxon>
        <taxon>Actinomycetes</taxon>
        <taxon>Pseudonocardiales</taxon>
        <taxon>Pseudonocardiaceae</taxon>
        <taxon>Saccharopolyspora</taxon>
    </lineage>
</organism>
<dbReference type="GO" id="GO:0003677">
    <property type="term" value="F:DNA binding"/>
    <property type="evidence" value="ECO:0007669"/>
    <property type="project" value="UniProtKB-KW"/>
</dbReference>
<dbReference type="AlphaFoldDB" id="A0A2N3Y396"/>
<evidence type="ECO:0000259" key="5">
    <source>
        <dbReference type="PROSITE" id="PS51078"/>
    </source>
</evidence>
<dbReference type="PROSITE" id="PS51077">
    <property type="entry name" value="HTH_ICLR"/>
    <property type="match status" value="1"/>
</dbReference>
<dbReference type="SUPFAM" id="SSF55781">
    <property type="entry name" value="GAF domain-like"/>
    <property type="match status" value="1"/>
</dbReference>
<name>A0A2N3Y396_SACSN</name>
<protein>
    <submittedName>
        <fullName evidence="6">IclR family transcriptional regulator</fullName>
    </submittedName>
</protein>
<dbReference type="Gene3D" id="3.30.450.40">
    <property type="match status" value="1"/>
</dbReference>
<dbReference type="InterPro" id="IPR029016">
    <property type="entry name" value="GAF-like_dom_sf"/>
</dbReference>
<evidence type="ECO:0000313" key="6">
    <source>
        <dbReference type="EMBL" id="PKW17403.1"/>
    </source>
</evidence>
<dbReference type="EMBL" id="PJNB01000001">
    <property type="protein sequence ID" value="PKW17403.1"/>
    <property type="molecule type" value="Genomic_DNA"/>
</dbReference>
<accession>A0A2N3Y396</accession>
<comment type="caution">
    <text evidence="6">The sequence shown here is derived from an EMBL/GenBank/DDBJ whole genome shotgun (WGS) entry which is preliminary data.</text>
</comment>
<evidence type="ECO:0000256" key="3">
    <source>
        <dbReference type="ARBA" id="ARBA00023163"/>
    </source>
</evidence>
<gene>
    <name evidence="6" type="ORF">A8926_5363</name>
</gene>
<dbReference type="SUPFAM" id="SSF46785">
    <property type="entry name" value="Winged helix' DNA-binding domain"/>
    <property type="match status" value="1"/>
</dbReference>
<proteinExistence type="predicted"/>
<dbReference type="InterPro" id="IPR050707">
    <property type="entry name" value="HTH_MetabolicPath_Reg"/>
</dbReference>
<evidence type="ECO:0000256" key="2">
    <source>
        <dbReference type="ARBA" id="ARBA00023125"/>
    </source>
</evidence>
<dbReference type="Pfam" id="PF01614">
    <property type="entry name" value="IclR_C"/>
    <property type="match status" value="1"/>
</dbReference>